<name>A0A2S4JX06_9SPIO</name>
<accession>A0A2S4JX06</accession>
<dbReference type="PROSITE" id="PS51257">
    <property type="entry name" value="PROKAR_LIPOPROTEIN"/>
    <property type="match status" value="1"/>
</dbReference>
<comment type="similarity">
    <text evidence="2 4">Belongs to the bacterial solute-binding protein 3 family.</text>
</comment>
<dbReference type="InterPro" id="IPR018313">
    <property type="entry name" value="SBP_3_CS"/>
</dbReference>
<dbReference type="SMART" id="SM00079">
    <property type="entry name" value="PBPe"/>
    <property type="match status" value="1"/>
</dbReference>
<sequence length="291" mass="31947">MTTTKNSRPRRGRALLALTALIALTLTTLLACVPAGEGQESSRGGPATGQISLLEAIQERGVLRVGMSTFVPWAMRDARDELIGFEIDVARRLAEDMGVEIEFVPTQWSGIIPALLTGRFDMIIGGMGIRPARNLSVNFSIPYDHSGMAIAAHQELAAGFDTLEDFNDPQVVITARIGTTAADAAERTFPKAQHRFFDDESRAVQEILNGRAHALVASAPLPAFQVVENPDRLFLPIQGTFTREPIGFALPKGDVDILNFVNSWITVVEAEGWLAERKAYWFETRDWADQL</sequence>
<evidence type="ECO:0000256" key="4">
    <source>
        <dbReference type="RuleBase" id="RU003744"/>
    </source>
</evidence>
<dbReference type="SUPFAM" id="SSF53850">
    <property type="entry name" value="Periplasmic binding protein-like II"/>
    <property type="match status" value="1"/>
</dbReference>
<dbReference type="OrthoDB" id="9775197at2"/>
<evidence type="ECO:0000256" key="3">
    <source>
        <dbReference type="ARBA" id="ARBA00022729"/>
    </source>
</evidence>
<comment type="subcellular location">
    <subcellularLocation>
        <location evidence="1">Cell envelope</location>
    </subcellularLocation>
</comment>
<feature type="domain" description="Ionotropic glutamate receptor C-terminal" evidence="6">
    <location>
        <begin position="64"/>
        <end position="284"/>
    </location>
</feature>
<comment type="caution">
    <text evidence="7">The sequence shown here is derived from an EMBL/GenBank/DDBJ whole genome shotgun (WGS) entry which is preliminary data.</text>
</comment>
<dbReference type="GO" id="GO:0015276">
    <property type="term" value="F:ligand-gated monoatomic ion channel activity"/>
    <property type="evidence" value="ECO:0007669"/>
    <property type="project" value="InterPro"/>
</dbReference>
<dbReference type="PROSITE" id="PS01039">
    <property type="entry name" value="SBP_BACTERIAL_3"/>
    <property type="match status" value="1"/>
</dbReference>
<evidence type="ECO:0000256" key="2">
    <source>
        <dbReference type="ARBA" id="ARBA00010333"/>
    </source>
</evidence>
<dbReference type="GO" id="GO:0016020">
    <property type="term" value="C:membrane"/>
    <property type="evidence" value="ECO:0007669"/>
    <property type="project" value="InterPro"/>
</dbReference>
<dbReference type="InterPro" id="IPR001320">
    <property type="entry name" value="Iontro_rcpt_C"/>
</dbReference>
<proteinExistence type="inferred from homology"/>
<dbReference type="AlphaFoldDB" id="A0A2S4JX06"/>
<evidence type="ECO:0000313" key="7">
    <source>
        <dbReference type="EMBL" id="POR04058.1"/>
    </source>
</evidence>
<dbReference type="Proteomes" id="UP000237350">
    <property type="component" value="Unassembled WGS sequence"/>
</dbReference>
<protein>
    <submittedName>
        <fullName evidence="7">Amino acid ABC transporter substrate-binding protein</fullName>
    </submittedName>
</protein>
<gene>
    <name evidence="7" type="ORF">AU468_04390</name>
</gene>
<dbReference type="PANTHER" id="PTHR35936:SF38">
    <property type="entry name" value="GLUTAMINE-BINDING PERIPLASMIC PROTEIN"/>
    <property type="match status" value="1"/>
</dbReference>
<dbReference type="CDD" id="cd13629">
    <property type="entry name" value="PBP2_Dsm1740"/>
    <property type="match status" value="1"/>
</dbReference>
<feature type="domain" description="Solute-binding protein family 3/N-terminal" evidence="5">
    <location>
        <begin position="62"/>
        <end position="285"/>
    </location>
</feature>
<dbReference type="RefSeq" id="WP_103679674.1">
    <property type="nucleotide sequence ID" value="NZ_LPWH01000050.1"/>
</dbReference>
<dbReference type="EMBL" id="LPWH01000050">
    <property type="protein sequence ID" value="POR04058.1"/>
    <property type="molecule type" value="Genomic_DNA"/>
</dbReference>
<evidence type="ECO:0000256" key="1">
    <source>
        <dbReference type="ARBA" id="ARBA00004196"/>
    </source>
</evidence>
<evidence type="ECO:0000313" key="8">
    <source>
        <dbReference type="Proteomes" id="UP000237350"/>
    </source>
</evidence>
<dbReference type="InterPro" id="IPR001638">
    <property type="entry name" value="Solute-binding_3/MltF_N"/>
</dbReference>
<dbReference type="Gene3D" id="3.40.190.10">
    <property type="entry name" value="Periplasmic binding protein-like II"/>
    <property type="match status" value="2"/>
</dbReference>
<keyword evidence="3" id="KW-0732">Signal</keyword>
<reference evidence="8" key="1">
    <citation type="submission" date="2015-12" db="EMBL/GenBank/DDBJ databases">
        <authorList>
            <person name="Lodha T.D."/>
            <person name="Chintalapati S."/>
            <person name="Chintalapati V.R."/>
            <person name="Sravanthi T."/>
        </authorList>
    </citation>
    <scope>NUCLEOTIDE SEQUENCE [LARGE SCALE GENOMIC DNA]</scope>
    <source>
        <strain evidence="8">JC133</strain>
    </source>
</reference>
<dbReference type="SMART" id="SM00062">
    <property type="entry name" value="PBPb"/>
    <property type="match status" value="1"/>
</dbReference>
<evidence type="ECO:0000259" key="6">
    <source>
        <dbReference type="SMART" id="SM00079"/>
    </source>
</evidence>
<evidence type="ECO:0000259" key="5">
    <source>
        <dbReference type="SMART" id="SM00062"/>
    </source>
</evidence>
<dbReference type="GO" id="GO:0030313">
    <property type="term" value="C:cell envelope"/>
    <property type="evidence" value="ECO:0007669"/>
    <property type="project" value="UniProtKB-SubCell"/>
</dbReference>
<organism evidence="7 8">
    <name type="scientific">Alkalispirochaeta sphaeroplastigenens</name>
    <dbReference type="NCBI Taxonomy" id="1187066"/>
    <lineage>
        <taxon>Bacteria</taxon>
        <taxon>Pseudomonadati</taxon>
        <taxon>Spirochaetota</taxon>
        <taxon>Spirochaetia</taxon>
        <taxon>Spirochaetales</taxon>
        <taxon>Spirochaetaceae</taxon>
        <taxon>Alkalispirochaeta</taxon>
    </lineage>
</organism>
<keyword evidence="8" id="KW-1185">Reference proteome</keyword>
<dbReference type="Pfam" id="PF00497">
    <property type="entry name" value="SBP_bac_3"/>
    <property type="match status" value="1"/>
</dbReference>
<dbReference type="PANTHER" id="PTHR35936">
    <property type="entry name" value="MEMBRANE-BOUND LYTIC MUREIN TRANSGLYCOSYLASE F"/>
    <property type="match status" value="1"/>
</dbReference>